<accession>A0A498H3G4</accession>
<sequence>MNRVIHFEIHAGDPERAARFYGDVFGWKIEEYRLPGVEMEDENRYWTVMTGPEGEPGINGGLMFRRGRPAPAGGQAVNAYICTLGVADLDASLARVQKAGGKIAVPRMAVSGIGWLAYCTDTEGNTFGMMQEDESAR</sequence>
<protein>
    <submittedName>
        <fullName evidence="2">Glyoxalase</fullName>
    </submittedName>
</protein>
<dbReference type="CDD" id="cd07247">
    <property type="entry name" value="SgaA_N_like"/>
    <property type="match status" value="1"/>
</dbReference>
<dbReference type="PANTHER" id="PTHR33993:SF2">
    <property type="entry name" value="VOC DOMAIN-CONTAINING PROTEIN"/>
    <property type="match status" value="1"/>
</dbReference>
<feature type="domain" description="VOC" evidence="1">
    <location>
        <begin position="3"/>
        <end position="132"/>
    </location>
</feature>
<dbReference type="InterPro" id="IPR029068">
    <property type="entry name" value="Glyas_Bleomycin-R_OHBP_Dase"/>
</dbReference>
<proteinExistence type="predicted"/>
<dbReference type="Gene3D" id="3.10.180.10">
    <property type="entry name" value="2,3-Dihydroxybiphenyl 1,2-Dioxygenase, domain 1"/>
    <property type="match status" value="1"/>
</dbReference>
<keyword evidence="3" id="KW-1185">Reference proteome</keyword>
<reference evidence="2 3" key="1">
    <citation type="journal article" date="2015" name="Int. J. Syst. Evol. Microbiol.">
        <title>Methanoculleus taiwanensis sp. nov., a methanogen isolated from deep marine sediment at the deformation front area near Taiwan.</title>
        <authorList>
            <person name="Weng C.Y."/>
            <person name="Chen S.C."/>
            <person name="Lai M.C."/>
            <person name="Wu S.Y."/>
            <person name="Lin S."/>
            <person name="Yang T.F."/>
            <person name="Chen P.C."/>
        </authorList>
    </citation>
    <scope>NUCLEOTIDE SEQUENCE [LARGE SCALE GENOMIC DNA]</scope>
    <source>
        <strain evidence="2 3">CYW4</strain>
    </source>
</reference>
<dbReference type="SUPFAM" id="SSF54593">
    <property type="entry name" value="Glyoxalase/Bleomycin resistance protein/Dihydroxybiphenyl dioxygenase"/>
    <property type="match status" value="1"/>
</dbReference>
<evidence type="ECO:0000259" key="1">
    <source>
        <dbReference type="PROSITE" id="PS51819"/>
    </source>
</evidence>
<dbReference type="OrthoDB" id="134577at2157"/>
<dbReference type="Proteomes" id="UP000290932">
    <property type="component" value="Unassembled WGS sequence"/>
</dbReference>
<gene>
    <name evidence="2" type="ORF">ABH15_00040</name>
</gene>
<dbReference type="InterPro" id="IPR052164">
    <property type="entry name" value="Anthracycline_SecMetBiosynth"/>
</dbReference>
<evidence type="ECO:0000313" key="2">
    <source>
        <dbReference type="EMBL" id="RXE56620.1"/>
    </source>
</evidence>
<dbReference type="PROSITE" id="PS51819">
    <property type="entry name" value="VOC"/>
    <property type="match status" value="1"/>
</dbReference>
<organism evidence="2 3">
    <name type="scientific">Methanoculleus taiwanensis</name>
    <dbReference type="NCBI Taxonomy" id="1550565"/>
    <lineage>
        <taxon>Archaea</taxon>
        <taxon>Methanobacteriati</taxon>
        <taxon>Methanobacteriota</taxon>
        <taxon>Stenosarchaea group</taxon>
        <taxon>Methanomicrobia</taxon>
        <taxon>Methanomicrobiales</taxon>
        <taxon>Methanomicrobiaceae</taxon>
        <taxon>Methanoculleus</taxon>
    </lineage>
</organism>
<dbReference type="RefSeq" id="WP_128692331.1">
    <property type="nucleotide sequence ID" value="NZ_LHQS01000001.1"/>
</dbReference>
<dbReference type="AlphaFoldDB" id="A0A498H3G4"/>
<evidence type="ECO:0000313" key="3">
    <source>
        <dbReference type="Proteomes" id="UP000290932"/>
    </source>
</evidence>
<dbReference type="PANTHER" id="PTHR33993">
    <property type="entry name" value="GLYOXALASE-RELATED"/>
    <property type="match status" value="1"/>
</dbReference>
<dbReference type="InterPro" id="IPR004360">
    <property type="entry name" value="Glyas_Fos-R_dOase_dom"/>
</dbReference>
<comment type="caution">
    <text evidence="2">The sequence shown here is derived from an EMBL/GenBank/DDBJ whole genome shotgun (WGS) entry which is preliminary data.</text>
</comment>
<dbReference type="EMBL" id="LHQS01000001">
    <property type="protein sequence ID" value="RXE56620.1"/>
    <property type="molecule type" value="Genomic_DNA"/>
</dbReference>
<name>A0A498H3G4_9EURY</name>
<dbReference type="InterPro" id="IPR037523">
    <property type="entry name" value="VOC_core"/>
</dbReference>
<dbReference type="Pfam" id="PF00903">
    <property type="entry name" value="Glyoxalase"/>
    <property type="match status" value="1"/>
</dbReference>